<evidence type="ECO:0000256" key="1">
    <source>
        <dbReference type="ARBA" id="ARBA00004613"/>
    </source>
</evidence>
<organism evidence="11 12">
    <name type="scientific">Sphaerisporangium corydalis</name>
    <dbReference type="NCBI Taxonomy" id="1441875"/>
    <lineage>
        <taxon>Bacteria</taxon>
        <taxon>Bacillati</taxon>
        <taxon>Actinomycetota</taxon>
        <taxon>Actinomycetes</taxon>
        <taxon>Streptosporangiales</taxon>
        <taxon>Streptosporangiaceae</taxon>
        <taxon>Sphaerisporangium</taxon>
    </lineage>
</organism>
<dbReference type="Pfam" id="PF00720">
    <property type="entry name" value="SSI"/>
    <property type="match status" value="1"/>
</dbReference>
<dbReference type="RefSeq" id="WP_262850724.1">
    <property type="nucleotide sequence ID" value="NZ_JANZYP010000115.1"/>
</dbReference>
<feature type="signal peptide" evidence="9">
    <location>
        <begin position="1"/>
        <end position="38"/>
    </location>
</feature>
<keyword evidence="9" id="KW-0732">Signal</keyword>
<dbReference type="GO" id="GO:0030414">
    <property type="term" value="F:peptidase inhibitor activity"/>
    <property type="evidence" value="ECO:0007669"/>
    <property type="project" value="UniProtKB-KW"/>
</dbReference>
<evidence type="ECO:0000256" key="9">
    <source>
        <dbReference type="SAM" id="SignalP"/>
    </source>
</evidence>
<comment type="similarity">
    <text evidence="2 8">Belongs to the protease inhibitor I16 (SSI) family.</text>
</comment>
<dbReference type="EMBL" id="JBHSFN010000011">
    <property type="protein sequence ID" value="MFC4588159.1"/>
    <property type="molecule type" value="Genomic_DNA"/>
</dbReference>
<feature type="domain" description="Subtilisin inhibitor" evidence="10">
    <location>
        <begin position="68"/>
        <end position="153"/>
    </location>
</feature>
<evidence type="ECO:0000313" key="12">
    <source>
        <dbReference type="Proteomes" id="UP001595891"/>
    </source>
</evidence>
<gene>
    <name evidence="11" type="ORF">ACFO8L_18870</name>
</gene>
<keyword evidence="7" id="KW-1015">Disulfide bond</keyword>
<evidence type="ECO:0000256" key="5">
    <source>
        <dbReference type="ARBA" id="ARBA00022690"/>
    </source>
</evidence>
<evidence type="ECO:0000313" key="11">
    <source>
        <dbReference type="EMBL" id="MFC4588159.1"/>
    </source>
</evidence>
<evidence type="ECO:0000256" key="7">
    <source>
        <dbReference type="ARBA" id="ARBA00023157"/>
    </source>
</evidence>
<dbReference type="InterPro" id="IPR023549">
    <property type="entry name" value="Subtilisin_inhibitor"/>
</dbReference>
<keyword evidence="5 8" id="KW-0646">Protease inhibitor</keyword>
<dbReference type="InterPro" id="IPR000691">
    <property type="entry name" value="Prot_inh_I16_SSI"/>
</dbReference>
<dbReference type="PRINTS" id="PR00294">
    <property type="entry name" value="SSBTLNINHBTR"/>
</dbReference>
<evidence type="ECO:0000256" key="8">
    <source>
        <dbReference type="RuleBase" id="RU003471"/>
    </source>
</evidence>
<comment type="subcellular location">
    <subcellularLocation>
        <location evidence="1">Secreted</location>
    </subcellularLocation>
</comment>
<evidence type="ECO:0000256" key="6">
    <source>
        <dbReference type="ARBA" id="ARBA00022900"/>
    </source>
</evidence>
<name>A0ABV9EIS3_9ACTN</name>
<evidence type="ECO:0000256" key="4">
    <source>
        <dbReference type="ARBA" id="ARBA00022525"/>
    </source>
</evidence>
<dbReference type="SUPFAM" id="SSF55399">
    <property type="entry name" value="Subtilisin inhibitor"/>
    <property type="match status" value="1"/>
</dbReference>
<keyword evidence="4" id="KW-0964">Secreted</keyword>
<proteinExistence type="inferred from homology"/>
<feature type="chain" id="PRO_5047460710" evidence="9">
    <location>
        <begin position="39"/>
        <end position="167"/>
    </location>
</feature>
<evidence type="ECO:0000256" key="3">
    <source>
        <dbReference type="ARBA" id="ARBA00011738"/>
    </source>
</evidence>
<evidence type="ECO:0000259" key="10">
    <source>
        <dbReference type="Pfam" id="PF00720"/>
    </source>
</evidence>
<dbReference type="Gene3D" id="3.30.350.10">
    <property type="entry name" value="Subtilisin inhibitor-like"/>
    <property type="match status" value="1"/>
</dbReference>
<evidence type="ECO:0000256" key="2">
    <source>
        <dbReference type="ARBA" id="ARBA00010472"/>
    </source>
</evidence>
<dbReference type="InterPro" id="IPR036819">
    <property type="entry name" value="Subtilisin_inhibitor-like_sf"/>
</dbReference>
<accession>A0ABV9EIS3</accession>
<keyword evidence="6 8" id="KW-0722">Serine protease inhibitor</keyword>
<keyword evidence="12" id="KW-1185">Reference proteome</keyword>
<dbReference type="Proteomes" id="UP001595891">
    <property type="component" value="Unassembled WGS sequence"/>
</dbReference>
<protein>
    <submittedName>
        <fullName evidence="11">Subtilase-type protease inhibitor</fullName>
    </submittedName>
</protein>
<comment type="caution">
    <text evidence="11">The sequence shown here is derived from an EMBL/GenBank/DDBJ whole genome shotgun (WGS) entry which is preliminary data.</text>
</comment>
<reference evidence="12" key="1">
    <citation type="journal article" date="2019" name="Int. J. Syst. Evol. Microbiol.">
        <title>The Global Catalogue of Microorganisms (GCM) 10K type strain sequencing project: providing services to taxonomists for standard genome sequencing and annotation.</title>
        <authorList>
            <consortium name="The Broad Institute Genomics Platform"/>
            <consortium name="The Broad Institute Genome Sequencing Center for Infectious Disease"/>
            <person name="Wu L."/>
            <person name="Ma J."/>
        </authorList>
    </citation>
    <scope>NUCLEOTIDE SEQUENCE [LARGE SCALE GENOMIC DNA]</scope>
    <source>
        <strain evidence="12">CCUG 49560</strain>
    </source>
</reference>
<comment type="subunit">
    <text evidence="3">Homodimer.</text>
</comment>
<sequence>MRRLFSGPIRKACSGRIRSLTCAVLSLGTAAAVGPAPANGAAAIPRPFPGGPAAHASALHQPKGVSRALLLTIARGESVTPSERIVLLQCPAPGGTHPRSAEACRLLEPVSGDLGGLKISSGASCAHRYQPTTVSASGMWDGQHLWFERTFGNPCELRAYTGAVFNF</sequence>